<sequence>MPDQECNVAENGGRRRPPRASRTGLSRLPDFLQLRRDESVPANVLVIDQAAVAARSGRAGRERLEFTIVDTTAFEAAAATGTGKTVIVDGVVAKIVGIAAREVPGVFALGGGAGRALGAIREAISGTDPSQGVSITVDETRVAVDISLVVEYPHELQKVADEVRAAITTAIHTIVGMQVTAVDVTVKDVHYAATPADEPETPAVQE</sequence>
<name>A0A4R8W6S1_9MICO</name>
<dbReference type="AlphaFoldDB" id="A0A4R8W6S1"/>
<organism evidence="3 4">
    <name type="scientific">Cryobacterium mannosilyticum</name>
    <dbReference type="NCBI Taxonomy" id="1259190"/>
    <lineage>
        <taxon>Bacteria</taxon>
        <taxon>Bacillati</taxon>
        <taxon>Actinomycetota</taxon>
        <taxon>Actinomycetes</taxon>
        <taxon>Micrococcales</taxon>
        <taxon>Microbacteriaceae</taxon>
        <taxon>Cryobacterium</taxon>
    </lineage>
</organism>
<evidence type="ECO:0000256" key="2">
    <source>
        <dbReference type="SAM" id="MobiDB-lite"/>
    </source>
</evidence>
<accession>A0A4R8W6S1</accession>
<evidence type="ECO:0000313" key="3">
    <source>
        <dbReference type="EMBL" id="TFC02838.1"/>
    </source>
</evidence>
<dbReference type="Proteomes" id="UP000297643">
    <property type="component" value="Unassembled WGS sequence"/>
</dbReference>
<dbReference type="EMBL" id="SOFM01000030">
    <property type="protein sequence ID" value="TFC02838.1"/>
    <property type="molecule type" value="Genomic_DNA"/>
</dbReference>
<dbReference type="PANTHER" id="PTHR34297:SF3">
    <property type="entry name" value="ALKALINE SHOCK PROTEIN 23"/>
    <property type="match status" value="1"/>
</dbReference>
<proteinExistence type="inferred from homology"/>
<feature type="region of interest" description="Disordered" evidence="2">
    <location>
        <begin position="1"/>
        <end position="24"/>
    </location>
</feature>
<comment type="similarity">
    <text evidence="1">Belongs to the asp23 family.</text>
</comment>
<evidence type="ECO:0000313" key="4">
    <source>
        <dbReference type="Proteomes" id="UP000297643"/>
    </source>
</evidence>
<comment type="caution">
    <text evidence="3">The sequence shown here is derived from an EMBL/GenBank/DDBJ whole genome shotgun (WGS) entry which is preliminary data.</text>
</comment>
<dbReference type="Pfam" id="PF03780">
    <property type="entry name" value="Asp23"/>
    <property type="match status" value="1"/>
</dbReference>
<reference evidence="3 4" key="1">
    <citation type="submission" date="2019-03" db="EMBL/GenBank/DDBJ databases">
        <title>Genomics of glacier-inhabiting Cryobacterium strains.</title>
        <authorList>
            <person name="Liu Q."/>
            <person name="Xin Y.-H."/>
        </authorList>
    </citation>
    <scope>NUCLEOTIDE SEQUENCE [LARGE SCALE GENOMIC DNA]</scope>
    <source>
        <strain evidence="3 4">RHLT2-21</strain>
    </source>
</reference>
<dbReference type="InterPro" id="IPR005531">
    <property type="entry name" value="Asp23"/>
</dbReference>
<evidence type="ECO:0000256" key="1">
    <source>
        <dbReference type="ARBA" id="ARBA00005721"/>
    </source>
</evidence>
<dbReference type="PANTHER" id="PTHR34297">
    <property type="entry name" value="HYPOTHETICAL CYTOSOLIC PROTEIN-RELATED"/>
    <property type="match status" value="1"/>
</dbReference>
<gene>
    <name evidence="3" type="ORF">E3O32_11025</name>
</gene>
<keyword evidence="4" id="KW-1185">Reference proteome</keyword>
<protein>
    <submittedName>
        <fullName evidence="3">Asp23/Gls24 family envelope stress response protein</fullName>
    </submittedName>
</protein>